<accession>A0ACC0WZH9</accession>
<evidence type="ECO:0000313" key="2">
    <source>
        <dbReference type="Proteomes" id="UP001163321"/>
    </source>
</evidence>
<organism evidence="1 2">
    <name type="scientific">Peronosclerospora sorghi</name>
    <dbReference type="NCBI Taxonomy" id="230839"/>
    <lineage>
        <taxon>Eukaryota</taxon>
        <taxon>Sar</taxon>
        <taxon>Stramenopiles</taxon>
        <taxon>Oomycota</taxon>
        <taxon>Peronosporomycetes</taxon>
        <taxon>Peronosporales</taxon>
        <taxon>Peronosporaceae</taxon>
        <taxon>Peronosclerospora</taxon>
    </lineage>
</organism>
<evidence type="ECO:0000313" key="1">
    <source>
        <dbReference type="EMBL" id="KAI9923106.1"/>
    </source>
</evidence>
<reference evidence="1 2" key="1">
    <citation type="journal article" date="2022" name="bioRxiv">
        <title>The genome of the oomycete Peronosclerospora sorghi, a cosmopolitan pathogen of maize and sorghum, is inflated with dispersed pseudogenes.</title>
        <authorList>
            <person name="Fletcher K."/>
            <person name="Martin F."/>
            <person name="Isakeit T."/>
            <person name="Cavanaugh K."/>
            <person name="Magill C."/>
            <person name="Michelmore R."/>
        </authorList>
    </citation>
    <scope>NUCLEOTIDE SEQUENCE [LARGE SCALE GENOMIC DNA]</scope>
    <source>
        <strain evidence="1">P6</strain>
    </source>
</reference>
<name>A0ACC0WZH9_9STRA</name>
<gene>
    <name evidence="1" type="ORF">PsorP6_002299</name>
</gene>
<sequence>MNVFPTVLGDGAASWSWKGEDAWDILCCAPCLSSITTIFLVTMPRSFNTSMIPIHSCNPVAIAIYSASVDDKVTVTFFFEPHSTSFPSYIEDDKSCGRFAISFNRKRCITTDNHTIVIGTITNHQAMFFR</sequence>
<comment type="caution">
    <text evidence="1">The sequence shown here is derived from an EMBL/GenBank/DDBJ whole genome shotgun (WGS) entry which is preliminary data.</text>
</comment>
<proteinExistence type="predicted"/>
<keyword evidence="2" id="KW-1185">Reference proteome</keyword>
<dbReference type="Proteomes" id="UP001163321">
    <property type="component" value="Chromosome 1"/>
</dbReference>
<dbReference type="EMBL" id="CM047580">
    <property type="protein sequence ID" value="KAI9923106.1"/>
    <property type="molecule type" value="Genomic_DNA"/>
</dbReference>
<protein>
    <submittedName>
        <fullName evidence="1">Uncharacterized protein</fullName>
    </submittedName>
</protein>